<sequence>MPELPSHVSPYQHLTTGWPMQAGSCDSFLHTIAQIEEPDRGLLKHTKASFKVSFMCCTLKTIPPRCHENRQRKPGNETPRS</sequence>
<accession>A0A0C3E153</accession>
<evidence type="ECO:0000313" key="1">
    <source>
        <dbReference type="EMBL" id="KIM66515.1"/>
    </source>
</evidence>
<dbReference type="AlphaFoldDB" id="A0A0C3E153"/>
<dbReference type="InParanoid" id="A0A0C3E153"/>
<reference evidence="2" key="2">
    <citation type="submission" date="2015-01" db="EMBL/GenBank/DDBJ databases">
        <title>Evolutionary Origins and Diversification of the Mycorrhizal Mutualists.</title>
        <authorList>
            <consortium name="DOE Joint Genome Institute"/>
            <consortium name="Mycorrhizal Genomics Consortium"/>
            <person name="Kohler A."/>
            <person name="Kuo A."/>
            <person name="Nagy L.G."/>
            <person name="Floudas D."/>
            <person name="Copeland A."/>
            <person name="Barry K.W."/>
            <person name="Cichocki N."/>
            <person name="Veneault-Fourrey C."/>
            <person name="LaButti K."/>
            <person name="Lindquist E.A."/>
            <person name="Lipzen A."/>
            <person name="Lundell T."/>
            <person name="Morin E."/>
            <person name="Murat C."/>
            <person name="Riley R."/>
            <person name="Ohm R."/>
            <person name="Sun H."/>
            <person name="Tunlid A."/>
            <person name="Henrissat B."/>
            <person name="Grigoriev I.V."/>
            <person name="Hibbett D.S."/>
            <person name="Martin F."/>
        </authorList>
    </citation>
    <scope>NUCLEOTIDE SEQUENCE [LARGE SCALE GENOMIC DNA]</scope>
    <source>
        <strain evidence="2">Foug A</strain>
    </source>
</reference>
<name>A0A0C3E153_9AGAM</name>
<reference evidence="1 2" key="1">
    <citation type="submission" date="2014-04" db="EMBL/GenBank/DDBJ databases">
        <authorList>
            <consortium name="DOE Joint Genome Institute"/>
            <person name="Kuo A."/>
            <person name="Kohler A."/>
            <person name="Nagy L.G."/>
            <person name="Floudas D."/>
            <person name="Copeland A."/>
            <person name="Barry K.W."/>
            <person name="Cichocki N."/>
            <person name="Veneault-Fourrey C."/>
            <person name="LaButti K."/>
            <person name="Lindquist E.A."/>
            <person name="Lipzen A."/>
            <person name="Lundell T."/>
            <person name="Morin E."/>
            <person name="Murat C."/>
            <person name="Sun H."/>
            <person name="Tunlid A."/>
            <person name="Henrissat B."/>
            <person name="Grigoriev I.V."/>
            <person name="Hibbett D.S."/>
            <person name="Martin F."/>
            <person name="Nordberg H.P."/>
            <person name="Cantor M.N."/>
            <person name="Hua S.X."/>
        </authorList>
    </citation>
    <scope>NUCLEOTIDE SEQUENCE [LARGE SCALE GENOMIC DNA]</scope>
    <source>
        <strain evidence="1 2">Foug A</strain>
    </source>
</reference>
<evidence type="ECO:0000313" key="2">
    <source>
        <dbReference type="Proteomes" id="UP000053989"/>
    </source>
</evidence>
<protein>
    <submittedName>
        <fullName evidence="1">Uncharacterized protein</fullName>
    </submittedName>
</protein>
<keyword evidence="2" id="KW-1185">Reference proteome</keyword>
<gene>
    <name evidence="1" type="ORF">SCLCIDRAFT_1211269</name>
</gene>
<organism evidence="1 2">
    <name type="scientific">Scleroderma citrinum Foug A</name>
    <dbReference type="NCBI Taxonomy" id="1036808"/>
    <lineage>
        <taxon>Eukaryota</taxon>
        <taxon>Fungi</taxon>
        <taxon>Dikarya</taxon>
        <taxon>Basidiomycota</taxon>
        <taxon>Agaricomycotina</taxon>
        <taxon>Agaricomycetes</taxon>
        <taxon>Agaricomycetidae</taxon>
        <taxon>Boletales</taxon>
        <taxon>Sclerodermatineae</taxon>
        <taxon>Sclerodermataceae</taxon>
        <taxon>Scleroderma</taxon>
    </lineage>
</organism>
<dbReference type="Proteomes" id="UP000053989">
    <property type="component" value="Unassembled WGS sequence"/>
</dbReference>
<proteinExistence type="predicted"/>
<dbReference type="EMBL" id="KN822017">
    <property type="protein sequence ID" value="KIM66515.1"/>
    <property type="molecule type" value="Genomic_DNA"/>
</dbReference>
<dbReference type="HOGENOM" id="CLU_2575248_0_0_1"/>